<dbReference type="SMART" id="SM00093">
    <property type="entry name" value="SERPIN"/>
    <property type="match status" value="1"/>
</dbReference>
<gene>
    <name evidence="4" type="ORF">JMJ58_07215</name>
</gene>
<dbReference type="PANTHER" id="PTHR11461">
    <property type="entry name" value="SERINE PROTEASE INHIBITOR, SERPIN"/>
    <property type="match status" value="1"/>
</dbReference>
<dbReference type="GO" id="GO:0005615">
    <property type="term" value="C:extracellular space"/>
    <property type="evidence" value="ECO:0007669"/>
    <property type="project" value="InterPro"/>
</dbReference>
<dbReference type="PROSITE" id="PS00284">
    <property type="entry name" value="SERPIN"/>
    <property type="match status" value="1"/>
</dbReference>
<accession>A0A8T8E501</accession>
<evidence type="ECO:0000313" key="5">
    <source>
        <dbReference type="Proteomes" id="UP000637819"/>
    </source>
</evidence>
<dbReference type="EMBL" id="CP069188">
    <property type="protein sequence ID" value="QRV16653.1"/>
    <property type="molecule type" value="Genomic_DNA"/>
</dbReference>
<dbReference type="InterPro" id="IPR023796">
    <property type="entry name" value="Serpin_dom"/>
</dbReference>
<dbReference type="PANTHER" id="PTHR11461:SF211">
    <property type="entry name" value="GH10112P-RELATED"/>
    <property type="match status" value="1"/>
</dbReference>
<dbReference type="Proteomes" id="UP000637819">
    <property type="component" value="Chromosome"/>
</dbReference>
<evidence type="ECO:0000313" key="4">
    <source>
        <dbReference type="EMBL" id="QRV16653.1"/>
    </source>
</evidence>
<evidence type="ECO:0000256" key="1">
    <source>
        <dbReference type="RuleBase" id="RU000411"/>
    </source>
</evidence>
<feature type="region of interest" description="Disordered" evidence="2">
    <location>
        <begin position="27"/>
        <end position="50"/>
    </location>
</feature>
<dbReference type="GO" id="GO:0004867">
    <property type="term" value="F:serine-type endopeptidase inhibitor activity"/>
    <property type="evidence" value="ECO:0007669"/>
    <property type="project" value="InterPro"/>
</dbReference>
<keyword evidence="5" id="KW-1185">Reference proteome</keyword>
<dbReference type="Gene3D" id="2.30.39.10">
    <property type="entry name" value="Alpha-1-antitrypsin, domain 1"/>
    <property type="match status" value="1"/>
</dbReference>
<evidence type="ECO:0000259" key="3">
    <source>
        <dbReference type="SMART" id="SM00093"/>
    </source>
</evidence>
<reference evidence="4 5" key="1">
    <citation type="submission" date="2021-01" db="EMBL/GenBank/DDBJ databases">
        <title>Genome Sequence and Methylation Pattern of Haloterrigena salifodinae BOL5-1, An Extremely Halophilic Archaeon from a Bolivian Salt Mine.</title>
        <authorList>
            <person name="DasSarma P."/>
            <person name="Anton B.P."/>
            <person name="DasSarma S.L."/>
            <person name="von Ehrenheim H.A.L."/>
            <person name="Martinez F.L."/>
            <person name="Guzman D."/>
            <person name="Roberts R.J."/>
            <person name="DasSarma S."/>
        </authorList>
    </citation>
    <scope>NUCLEOTIDE SEQUENCE [LARGE SCALE GENOMIC DNA]</scope>
    <source>
        <strain evidence="4 5">BOL5-1</strain>
    </source>
</reference>
<evidence type="ECO:0000256" key="2">
    <source>
        <dbReference type="SAM" id="MobiDB-lite"/>
    </source>
</evidence>
<dbReference type="RefSeq" id="WP_204748868.1">
    <property type="nucleotide sequence ID" value="NZ_CP069188.1"/>
</dbReference>
<dbReference type="KEGG" id="hsal:JMJ58_07215"/>
<organism evidence="4 5">
    <name type="scientific">Haloterrigena salifodinae</name>
    <dbReference type="NCBI Taxonomy" id="2675099"/>
    <lineage>
        <taxon>Archaea</taxon>
        <taxon>Methanobacteriati</taxon>
        <taxon>Methanobacteriota</taxon>
        <taxon>Stenosarchaea group</taxon>
        <taxon>Halobacteria</taxon>
        <taxon>Halobacteriales</taxon>
        <taxon>Natrialbaceae</taxon>
        <taxon>Haloterrigena</taxon>
    </lineage>
</organism>
<dbReference type="Pfam" id="PF00079">
    <property type="entry name" value="Serpin"/>
    <property type="match status" value="1"/>
</dbReference>
<dbReference type="GeneID" id="62874901"/>
<dbReference type="AlphaFoldDB" id="A0A8T8E501"/>
<comment type="similarity">
    <text evidence="1">Belongs to the serpin family.</text>
</comment>
<dbReference type="InterPro" id="IPR000215">
    <property type="entry name" value="Serpin_fam"/>
</dbReference>
<dbReference type="SUPFAM" id="SSF56574">
    <property type="entry name" value="Serpins"/>
    <property type="match status" value="1"/>
</dbReference>
<dbReference type="InterPro" id="IPR042185">
    <property type="entry name" value="Serpin_sf_2"/>
</dbReference>
<name>A0A8T8E501_9EURY</name>
<dbReference type="InterPro" id="IPR023795">
    <property type="entry name" value="Serpin_CS"/>
</dbReference>
<protein>
    <submittedName>
        <fullName evidence="4">Serpin family protein</fullName>
    </submittedName>
</protein>
<dbReference type="Gene3D" id="3.30.497.10">
    <property type="entry name" value="Antithrombin, subunit I, domain 2"/>
    <property type="match status" value="1"/>
</dbReference>
<dbReference type="OrthoDB" id="371710at2157"/>
<dbReference type="InterPro" id="IPR042178">
    <property type="entry name" value="Serpin_sf_1"/>
</dbReference>
<dbReference type="InterPro" id="IPR036186">
    <property type="entry name" value="Serpin_sf"/>
</dbReference>
<feature type="domain" description="Serpin" evidence="3">
    <location>
        <begin position="82"/>
        <end position="454"/>
    </location>
</feature>
<sequence length="460" mass="50176">MTADRRRVLTLTGTLLAGAAGCLGDSADRENPANGDENGDEAGPLFADRDAPDFPHLDLTTDPDLKSDRIAEQIRGNVAVSFDVLAQLREATPDENLFFSPYSVSVALAMTYAGARGETAAEMADALRYDLEGEALHAAFGALEGEFEQRNEDGEGDGSEGDDLGFQLSSANAVWRDEGYAFDDEYVALLEAYYEAGDHLADFSGSPEAAREEINAWVEERTNDRIEDLLPAGSIDRSTRLVLTNAVYFLAAWEHDFDPADTEPATFTGLDGSETEVEMMHQSQELHYAEIDGHQLVELPYANGDTSMIVVLPAEGEFESFEASFGVDELAIMLEETSQPEIDLALPKFGIKSKFSLVETMRKLGMERAFDGGSADFSGMVEDDDSDLYVDDIIHQSFVEVDEEGTEAAAATAVVVEDTAVADRVKMTVDRPFLFYVRDQPTETPLFVGRVVDGEQLQGD</sequence>
<proteinExistence type="inferred from homology"/>
<dbReference type="PROSITE" id="PS51257">
    <property type="entry name" value="PROKAR_LIPOPROTEIN"/>
    <property type="match status" value="1"/>
</dbReference>
<dbReference type="CDD" id="cd19590">
    <property type="entry name" value="serpin_thermopin-like"/>
    <property type="match status" value="1"/>
</dbReference>